<dbReference type="InterPro" id="IPR007345">
    <property type="entry name" value="Polysacch_pyruvyl_Trfase"/>
</dbReference>
<keyword evidence="3" id="KW-1185">Reference proteome</keyword>
<gene>
    <name evidence="2" type="ORF">H6A34_10450</name>
</gene>
<dbReference type="GO" id="GO:0016740">
    <property type="term" value="F:transferase activity"/>
    <property type="evidence" value="ECO:0007669"/>
    <property type="project" value="UniProtKB-KW"/>
</dbReference>
<keyword evidence="2" id="KW-0808">Transferase</keyword>
<protein>
    <submittedName>
        <fullName evidence="2">Polysaccharide pyruvyl transferase family protein</fullName>
    </submittedName>
</protein>
<evidence type="ECO:0000313" key="3">
    <source>
        <dbReference type="Proteomes" id="UP000706891"/>
    </source>
</evidence>
<reference evidence="2" key="2">
    <citation type="journal article" date="2021" name="Sci. Rep.">
        <title>The distribution of antibiotic resistance genes in chicken gut microbiota commensals.</title>
        <authorList>
            <person name="Juricova H."/>
            <person name="Matiasovicova J."/>
            <person name="Kubasova T."/>
            <person name="Cejkova D."/>
            <person name="Rychlik I."/>
        </authorList>
    </citation>
    <scope>NUCLEOTIDE SEQUENCE</scope>
    <source>
        <strain evidence="2">An824</strain>
    </source>
</reference>
<dbReference type="Pfam" id="PF04230">
    <property type="entry name" value="PS_pyruv_trans"/>
    <property type="match status" value="1"/>
</dbReference>
<proteinExistence type="predicted"/>
<evidence type="ECO:0000259" key="1">
    <source>
        <dbReference type="Pfam" id="PF04230"/>
    </source>
</evidence>
<accession>A0A939B8E1</accession>
<evidence type="ECO:0000313" key="2">
    <source>
        <dbReference type="EMBL" id="MBM6674293.1"/>
    </source>
</evidence>
<dbReference type="Proteomes" id="UP000706891">
    <property type="component" value="Unassembled WGS sequence"/>
</dbReference>
<dbReference type="AlphaFoldDB" id="A0A939B8E1"/>
<sequence>MRIGILTLPLHTNYGGILQAYALQTVLERMGHEACLIEKIRKPLKMPLWKAPLSYGKRILKKMMGYQSIIFFEQKINRETPIVRQNTDKFINDNIKRIIIDGYFDIKENDFSAIIVGSDQIWRPKYFSEIEHAYLDFTQNWNILRISYAASFGTDEWEYNEEQTKQCGKLIKTFNAVSVREKSGIDLCRQHFGTNAEHVLDPTMLLAKEDYIRLFDTMNLPKSDGNLFCYVLDNSSEKSELIEKVAKERCLRPFYINKDFYNFEIEVNKRIQPPVEAWIRGLYDAELVITDSFHACVFSILFNKPFIAICNADRGLSRFISLFNMFGLGQKEQISNSAIIDCTETDWDSLNNTLNEKIRFSLKILKESLN</sequence>
<dbReference type="RefSeq" id="WP_205105473.1">
    <property type="nucleotide sequence ID" value="NZ_JACJJG010000066.1"/>
</dbReference>
<feature type="domain" description="Polysaccharide pyruvyl transferase" evidence="1">
    <location>
        <begin position="13"/>
        <end position="309"/>
    </location>
</feature>
<organism evidence="2 3">
    <name type="scientific">Marseilla massiliensis</name>
    <dbReference type="NCBI Taxonomy" id="1841864"/>
    <lineage>
        <taxon>Bacteria</taxon>
        <taxon>Pseudomonadati</taxon>
        <taxon>Bacteroidota</taxon>
        <taxon>Bacteroidia</taxon>
        <taxon>Bacteroidales</taxon>
        <taxon>Prevotellaceae</taxon>
        <taxon>Marseilla</taxon>
    </lineage>
</organism>
<name>A0A939B8E1_9BACT</name>
<dbReference type="EMBL" id="JACJJG010000066">
    <property type="protein sequence ID" value="MBM6674293.1"/>
    <property type="molecule type" value="Genomic_DNA"/>
</dbReference>
<reference evidence="2" key="1">
    <citation type="submission" date="2020-08" db="EMBL/GenBank/DDBJ databases">
        <authorList>
            <person name="Cejkova D."/>
            <person name="Kubasova T."/>
            <person name="Jahodarova E."/>
            <person name="Rychlik I."/>
        </authorList>
    </citation>
    <scope>NUCLEOTIDE SEQUENCE</scope>
    <source>
        <strain evidence="2">An824</strain>
    </source>
</reference>
<comment type="caution">
    <text evidence="2">The sequence shown here is derived from an EMBL/GenBank/DDBJ whole genome shotgun (WGS) entry which is preliminary data.</text>
</comment>